<comment type="subunit">
    <text evidence="4">Accessory component of the STT3B-containing form of the oligosaccharyltransferase (OST) complex. OST exists in two different complex forms which contain common core subunits RPN1, RPN2, OST48, OST4, DAD1 and TMEM258, either STT3A or STT3B as catalytic subunits, and form-specific accessory subunits. OST can form stable complexes with the Sec61 complex or with both the Sec61 and TRAP complexes. The association of TUSC3 or MAGT1 with the STT3B-containing complex seems to be mutually exclusvice.</text>
</comment>
<keyword evidence="10" id="KW-1185">Reference proteome</keyword>
<organism evidence="9 10">
    <name type="scientific">Tupaia chinensis</name>
    <name type="common">Chinese tree shrew</name>
    <name type="synonym">Tupaia belangeri chinensis</name>
    <dbReference type="NCBI Taxonomy" id="246437"/>
    <lineage>
        <taxon>Eukaryota</taxon>
        <taxon>Metazoa</taxon>
        <taxon>Chordata</taxon>
        <taxon>Craniata</taxon>
        <taxon>Vertebrata</taxon>
        <taxon>Euteleostomi</taxon>
        <taxon>Mammalia</taxon>
        <taxon>Eutheria</taxon>
        <taxon>Euarchontoglires</taxon>
        <taxon>Scandentia</taxon>
        <taxon>Tupaiidae</taxon>
        <taxon>Tupaia</taxon>
    </lineage>
</organism>
<comment type="pathway">
    <text evidence="2">Protein modification; protein glycosylation.</text>
</comment>
<evidence type="ECO:0000256" key="8">
    <source>
        <dbReference type="SAM" id="Phobius"/>
    </source>
</evidence>
<comment type="similarity">
    <text evidence="3">Belongs to the OST3/OST6 family.</text>
</comment>
<evidence type="ECO:0000256" key="5">
    <source>
        <dbReference type="ARBA" id="ARBA00022692"/>
    </source>
</evidence>
<dbReference type="PANTHER" id="PTHR12692:SF4">
    <property type="entry name" value="MAGNESIUM TRANSPORTER PROTEIN 1"/>
    <property type="match status" value="1"/>
</dbReference>
<reference evidence="10" key="1">
    <citation type="submission" date="2012-07" db="EMBL/GenBank/DDBJ databases">
        <title>Genome of the Chinese tree shrew, a rising model animal genetically related to primates.</title>
        <authorList>
            <person name="Zhang G."/>
            <person name="Fan Y."/>
            <person name="Yao Y."/>
            <person name="Huang Z."/>
        </authorList>
    </citation>
    <scope>NUCLEOTIDE SEQUENCE [LARGE SCALE GENOMIC DNA]</scope>
</reference>
<accession>L9KSW2</accession>
<evidence type="ECO:0000313" key="9">
    <source>
        <dbReference type="EMBL" id="ELW65985.1"/>
    </source>
</evidence>
<dbReference type="GO" id="GO:0018279">
    <property type="term" value="P:protein N-linked glycosylation via asparagine"/>
    <property type="evidence" value="ECO:0007669"/>
    <property type="project" value="TreeGrafter"/>
</dbReference>
<evidence type="ECO:0000256" key="2">
    <source>
        <dbReference type="ARBA" id="ARBA00004922"/>
    </source>
</evidence>
<evidence type="ECO:0000256" key="3">
    <source>
        <dbReference type="ARBA" id="ARBA00009561"/>
    </source>
</evidence>
<keyword evidence="6 8" id="KW-1133">Transmembrane helix</keyword>
<comment type="subcellular location">
    <subcellularLocation>
        <location evidence="1">Endoplasmic reticulum membrane</location>
        <topology evidence="1">Multi-pass membrane protein</topology>
    </subcellularLocation>
</comment>
<feature type="transmembrane region" description="Helical" evidence="8">
    <location>
        <begin position="166"/>
        <end position="184"/>
    </location>
</feature>
<proteinExistence type="inferred from homology"/>
<reference evidence="10" key="2">
    <citation type="journal article" date="2013" name="Nat. Commun.">
        <title>Genome of the Chinese tree shrew.</title>
        <authorList>
            <person name="Fan Y."/>
            <person name="Huang Z.Y."/>
            <person name="Cao C.C."/>
            <person name="Chen C.S."/>
            <person name="Chen Y.X."/>
            <person name="Fan D.D."/>
            <person name="He J."/>
            <person name="Hou H.L."/>
            <person name="Hu L."/>
            <person name="Hu X.T."/>
            <person name="Jiang X.T."/>
            <person name="Lai R."/>
            <person name="Lang Y.S."/>
            <person name="Liang B."/>
            <person name="Liao S.G."/>
            <person name="Mu D."/>
            <person name="Ma Y.Y."/>
            <person name="Niu Y.Y."/>
            <person name="Sun X.Q."/>
            <person name="Xia J.Q."/>
            <person name="Xiao J."/>
            <person name="Xiong Z.Q."/>
            <person name="Xu L."/>
            <person name="Yang L."/>
            <person name="Zhang Y."/>
            <person name="Zhao W."/>
            <person name="Zhao X.D."/>
            <person name="Zheng Y.T."/>
            <person name="Zhou J.M."/>
            <person name="Zhu Y.B."/>
            <person name="Zhang G.J."/>
            <person name="Wang J."/>
            <person name="Yao Y.G."/>
        </authorList>
    </citation>
    <scope>NUCLEOTIDE SEQUENCE [LARGE SCALE GENOMIC DNA]</scope>
</reference>
<dbReference type="GO" id="GO:0008250">
    <property type="term" value="C:oligosaccharyltransferase complex"/>
    <property type="evidence" value="ECO:0007669"/>
    <property type="project" value="TreeGrafter"/>
</dbReference>
<dbReference type="eggNOG" id="KOG2603">
    <property type="taxonomic scope" value="Eukaryota"/>
</dbReference>
<feature type="transmembrane region" description="Helical" evidence="8">
    <location>
        <begin position="247"/>
        <end position="267"/>
    </location>
</feature>
<dbReference type="CDD" id="cd02947">
    <property type="entry name" value="TRX_family"/>
    <property type="match status" value="1"/>
</dbReference>
<dbReference type="SUPFAM" id="SSF52833">
    <property type="entry name" value="Thioredoxin-like"/>
    <property type="match status" value="1"/>
</dbReference>
<dbReference type="PANTHER" id="PTHR12692">
    <property type="entry name" value="DOLICHYL-DIPHOSPHOOLIGOSACCHARIDE--PROTEIN GLYCOSYLTRANSFERASE-RELATED"/>
    <property type="match status" value="1"/>
</dbReference>
<evidence type="ECO:0000313" key="10">
    <source>
        <dbReference type="Proteomes" id="UP000011518"/>
    </source>
</evidence>
<dbReference type="UniPathway" id="UPA00378"/>
<dbReference type="Gene3D" id="3.40.30.10">
    <property type="entry name" value="Glutaredoxin"/>
    <property type="match status" value="1"/>
</dbReference>
<keyword evidence="5 8" id="KW-0812">Transmembrane</keyword>
<keyword evidence="7 8" id="KW-0472">Membrane</keyword>
<evidence type="ECO:0000256" key="4">
    <source>
        <dbReference type="ARBA" id="ARBA00011149"/>
    </source>
</evidence>
<evidence type="ECO:0000256" key="7">
    <source>
        <dbReference type="ARBA" id="ARBA00023136"/>
    </source>
</evidence>
<dbReference type="STRING" id="246437.L9KSW2"/>
<gene>
    <name evidence="9" type="ORF">TREES_T100000556</name>
</gene>
<sequence>MAHGVSTHPTQEKVLAEKVQALMSWTELDRVIRMSDAVFYHFLLETPRNYSAIVMFTALHKFRSCVICKYAAEEFHILADSCQRPGAFTNKVFFALVDYDENPEAFHMFQVMTVPRFFHFPAKGKLAPHDIYPLEESNMVAEQMAKWVAERTEIKIDIIQPASYRGLFKSGILSALLGGLVYLLKWNRKFIFSKRVWQVLMLCFVMIMMSGKMWTHMNRAPYAQRNPRTGHMQYISEGMRFQFAVETYVVCLLHACVSLGTVLLDTAAASRESVQRRRVMILTGVCLIAVSFPGLLALLRVKVPPYLYGFS</sequence>
<dbReference type="EMBL" id="KB320664">
    <property type="protein sequence ID" value="ELW65985.1"/>
    <property type="molecule type" value="Genomic_DNA"/>
</dbReference>
<dbReference type="AlphaFoldDB" id="L9KSW2"/>
<evidence type="ECO:0000256" key="6">
    <source>
        <dbReference type="ARBA" id="ARBA00022989"/>
    </source>
</evidence>
<feature type="transmembrane region" description="Helical" evidence="8">
    <location>
        <begin position="279"/>
        <end position="301"/>
    </location>
</feature>
<evidence type="ECO:0000256" key="1">
    <source>
        <dbReference type="ARBA" id="ARBA00004477"/>
    </source>
</evidence>
<feature type="transmembrane region" description="Helical" evidence="8">
    <location>
        <begin position="196"/>
        <end position="214"/>
    </location>
</feature>
<name>L9KSW2_TUPCH</name>
<dbReference type="InParanoid" id="L9KSW2"/>
<dbReference type="InterPro" id="IPR036249">
    <property type="entry name" value="Thioredoxin-like_sf"/>
</dbReference>
<dbReference type="Proteomes" id="UP000011518">
    <property type="component" value="Unassembled WGS sequence"/>
</dbReference>
<dbReference type="InterPro" id="IPR021149">
    <property type="entry name" value="OligosaccharylTrfase_OST3/OST6"/>
</dbReference>
<dbReference type="Pfam" id="PF04756">
    <property type="entry name" value="OST3_OST6"/>
    <property type="match status" value="1"/>
</dbReference>
<protein>
    <submittedName>
        <fullName evidence="9">Magnesium transporter protein 1</fullName>
    </submittedName>
</protein>